<dbReference type="PANTHER" id="PTHR42958">
    <property type="entry name" value="HYDROGENASE-2 LARGE CHAIN"/>
    <property type="match status" value="1"/>
</dbReference>
<dbReference type="EMBL" id="WNKS01000003">
    <property type="protein sequence ID" value="MTV30356.1"/>
    <property type="molecule type" value="Genomic_DNA"/>
</dbReference>
<evidence type="ECO:0000313" key="2">
    <source>
        <dbReference type="EMBL" id="MTV30356.1"/>
    </source>
</evidence>
<dbReference type="AlphaFoldDB" id="A0A6N8DKH0"/>
<reference evidence="2 3" key="1">
    <citation type="submission" date="2019-11" db="EMBL/GenBank/DDBJ databases">
        <title>Whole-genome sequence of a Rhodoblastus acidophilus DSM 142.</title>
        <authorList>
            <person name="Kyndt J.A."/>
            <person name="Meyer T.E."/>
        </authorList>
    </citation>
    <scope>NUCLEOTIDE SEQUENCE [LARGE SCALE GENOMIC DNA]</scope>
    <source>
        <strain evidence="2 3">DSM 142</strain>
    </source>
</reference>
<organism evidence="2 3">
    <name type="scientific">Rhodoblastus acidophilus</name>
    <name type="common">Rhodopseudomonas acidophila</name>
    <dbReference type="NCBI Taxonomy" id="1074"/>
    <lineage>
        <taxon>Bacteria</taxon>
        <taxon>Pseudomonadati</taxon>
        <taxon>Pseudomonadota</taxon>
        <taxon>Alphaproteobacteria</taxon>
        <taxon>Hyphomicrobiales</taxon>
        <taxon>Rhodoblastaceae</taxon>
        <taxon>Rhodoblastus</taxon>
    </lineage>
</organism>
<feature type="binding site" evidence="1">
    <location>
        <position position="130"/>
    </location>
    <ligand>
        <name>Mg(2+)</name>
        <dbReference type="ChEBI" id="CHEBI:18420"/>
    </ligand>
</feature>
<dbReference type="InterPro" id="IPR001501">
    <property type="entry name" value="Ni-dep_hyd_lsu"/>
</dbReference>
<accession>A0A6N8DKH0</accession>
<keyword evidence="1" id="KW-0460">Magnesium</keyword>
<dbReference type="InterPro" id="IPR029014">
    <property type="entry name" value="NiFe-Hase_large"/>
</dbReference>
<evidence type="ECO:0000313" key="3">
    <source>
        <dbReference type="Proteomes" id="UP000439113"/>
    </source>
</evidence>
<dbReference type="Proteomes" id="UP000439113">
    <property type="component" value="Unassembled WGS sequence"/>
</dbReference>
<gene>
    <name evidence="2" type="ORF">GJ654_05040</name>
</gene>
<dbReference type="Pfam" id="PF00374">
    <property type="entry name" value="NiFeSe_Hases"/>
    <property type="match status" value="1"/>
</dbReference>
<name>A0A6N8DKH0_RHOAC</name>
<dbReference type="GO" id="GO:0016151">
    <property type="term" value="F:nickel cation binding"/>
    <property type="evidence" value="ECO:0007669"/>
    <property type="project" value="InterPro"/>
</dbReference>
<evidence type="ECO:0000256" key="1">
    <source>
        <dbReference type="PIRSR" id="PIRSR601501-1"/>
    </source>
</evidence>
<comment type="caution">
    <text evidence="2">The sequence shown here is derived from an EMBL/GenBank/DDBJ whole genome shotgun (WGS) entry which is preliminary data.</text>
</comment>
<protein>
    <submittedName>
        <fullName evidence="2">Uncharacterized protein</fullName>
    </submittedName>
</protein>
<keyword evidence="1" id="KW-0479">Metal-binding</keyword>
<proteinExistence type="predicted"/>
<dbReference type="SUPFAM" id="SSF56762">
    <property type="entry name" value="HydB/Nqo4-like"/>
    <property type="match status" value="1"/>
</dbReference>
<dbReference type="OrthoDB" id="9157196at2"/>
<dbReference type="PANTHER" id="PTHR42958:SF4">
    <property type="entry name" value="HYDROGENASE EXPRESSION_FORMATION PROTEIN HUPK"/>
    <property type="match status" value="1"/>
</dbReference>
<dbReference type="Gene3D" id="1.10.645.10">
    <property type="entry name" value="Cytochrome-c3 Hydrogenase, chain B"/>
    <property type="match status" value="1"/>
</dbReference>
<sequence length="186" mass="19967">MAEAMADEFFMGLRPRRIDPLTASDDPLVVDLLWADKTFSRAPRIGERRAETGAAARAGIGSAALTGRLAAREADMMGTGGVLQWLLKGGPSLEELCARGDGFAAVESARGRLLHACKLDGSGRIGDYRIVAPTEWNFHEDGPFARLLIGAKIGEGAEAKRRVERLAFVFDPCIKAEAEILEAVDA</sequence>
<dbReference type="InterPro" id="IPR050867">
    <property type="entry name" value="NiFe/NiFeSe_hydrgnase_LSU"/>
</dbReference>